<evidence type="ECO:0000256" key="3">
    <source>
        <dbReference type="ARBA" id="ARBA00022722"/>
    </source>
</evidence>
<dbReference type="OrthoDB" id="4829434at2"/>
<dbReference type="STRING" id="758825.SAMN02982985_02495"/>
<keyword evidence="1" id="KW-0597">Phosphoprotein</keyword>
<proteinExistence type="predicted"/>
<dbReference type="PANTHER" id="PTHR34139:SF1">
    <property type="entry name" value="RNASE MJ1380-RELATED"/>
    <property type="match status" value="1"/>
</dbReference>
<dbReference type="GO" id="GO:0000166">
    <property type="term" value="F:nucleotide binding"/>
    <property type="evidence" value="ECO:0007669"/>
    <property type="project" value="UniProtKB-KW"/>
</dbReference>
<dbReference type="InterPro" id="IPR008201">
    <property type="entry name" value="HepT-like"/>
</dbReference>
<dbReference type="GO" id="GO:0110001">
    <property type="term" value="C:toxin-antitoxin complex"/>
    <property type="evidence" value="ECO:0007669"/>
    <property type="project" value="InterPro"/>
</dbReference>
<evidence type="ECO:0000256" key="5">
    <source>
        <dbReference type="ARBA" id="ARBA00022801"/>
    </source>
</evidence>
<gene>
    <name evidence="6" type="ORF">SAMN02982985_02495</name>
</gene>
<keyword evidence="7" id="KW-1185">Reference proteome</keyword>
<name>A0A1I4MMT7_9BURK</name>
<dbReference type="PANTHER" id="PTHR34139">
    <property type="entry name" value="UPF0331 PROTEIN MJ0127"/>
    <property type="match status" value="1"/>
</dbReference>
<dbReference type="GO" id="GO:0016787">
    <property type="term" value="F:hydrolase activity"/>
    <property type="evidence" value="ECO:0007669"/>
    <property type="project" value="UniProtKB-KW"/>
</dbReference>
<evidence type="ECO:0000256" key="2">
    <source>
        <dbReference type="ARBA" id="ARBA00022649"/>
    </source>
</evidence>
<evidence type="ECO:0000313" key="6">
    <source>
        <dbReference type="EMBL" id="SFM04335.1"/>
    </source>
</evidence>
<keyword evidence="3" id="KW-0540">Nuclease</keyword>
<reference evidence="6 7" key="1">
    <citation type="submission" date="2016-10" db="EMBL/GenBank/DDBJ databases">
        <authorList>
            <person name="de Groot N.N."/>
        </authorList>
    </citation>
    <scope>NUCLEOTIDE SEQUENCE [LARGE SCALE GENOMIC DNA]</scope>
    <source>
        <strain evidence="6 7">ATCC 43154</strain>
    </source>
</reference>
<dbReference type="AlphaFoldDB" id="A0A1I4MMT7"/>
<keyword evidence="4" id="KW-0547">Nucleotide-binding</keyword>
<organism evidence="6 7">
    <name type="scientific">Rugamonas rubra</name>
    <dbReference type="NCBI Taxonomy" id="758825"/>
    <lineage>
        <taxon>Bacteria</taxon>
        <taxon>Pseudomonadati</taxon>
        <taxon>Pseudomonadota</taxon>
        <taxon>Betaproteobacteria</taxon>
        <taxon>Burkholderiales</taxon>
        <taxon>Oxalobacteraceae</taxon>
        <taxon>Telluria group</taxon>
        <taxon>Rugamonas</taxon>
    </lineage>
</organism>
<dbReference type="InterPro" id="IPR051813">
    <property type="entry name" value="HepT_RNase_toxin"/>
</dbReference>
<dbReference type="RefSeq" id="WP_093387883.1">
    <property type="nucleotide sequence ID" value="NZ_FOTW01000011.1"/>
</dbReference>
<dbReference type="GO" id="GO:0004540">
    <property type="term" value="F:RNA nuclease activity"/>
    <property type="evidence" value="ECO:0007669"/>
    <property type="project" value="InterPro"/>
</dbReference>
<keyword evidence="5" id="KW-0378">Hydrolase</keyword>
<accession>A0A1I4MMT7</accession>
<dbReference type="Pfam" id="PF01934">
    <property type="entry name" value="HepT-like"/>
    <property type="match status" value="1"/>
</dbReference>
<evidence type="ECO:0000313" key="7">
    <source>
        <dbReference type="Proteomes" id="UP000199470"/>
    </source>
</evidence>
<dbReference type="EMBL" id="FOTW01000011">
    <property type="protein sequence ID" value="SFM04335.1"/>
    <property type="molecule type" value="Genomic_DNA"/>
</dbReference>
<sequence>MSRDQQRLVDYLAHILQAIERVGRYTELMDELTFLNNELVQDAVIRNFEIIGEASNNVERHFPDFAASHPELPLAFAYQMRNAVAHGYFKVDFEIVWKTIQNDLPGLRRLVSTLANDLSNDNAMSRPRP</sequence>
<keyword evidence="2" id="KW-1277">Toxin-antitoxin system</keyword>
<dbReference type="Proteomes" id="UP000199470">
    <property type="component" value="Unassembled WGS sequence"/>
</dbReference>
<evidence type="ECO:0000256" key="4">
    <source>
        <dbReference type="ARBA" id="ARBA00022741"/>
    </source>
</evidence>
<protein>
    <submittedName>
        <fullName evidence="6">Uncharacterized conserved protein, contains HEPN domain</fullName>
    </submittedName>
</protein>
<evidence type="ECO:0000256" key="1">
    <source>
        <dbReference type="ARBA" id="ARBA00022553"/>
    </source>
</evidence>